<dbReference type="OrthoDB" id="9759607at2"/>
<dbReference type="InterPro" id="IPR003018">
    <property type="entry name" value="GAF"/>
</dbReference>
<keyword evidence="4" id="KW-1133">Transmembrane helix</keyword>
<dbReference type="CDD" id="cd01949">
    <property type="entry name" value="GGDEF"/>
    <property type="match status" value="1"/>
</dbReference>
<dbReference type="PANTHER" id="PTHR45138:SF9">
    <property type="entry name" value="DIGUANYLATE CYCLASE DGCM-RELATED"/>
    <property type="match status" value="1"/>
</dbReference>
<evidence type="ECO:0000259" key="5">
    <source>
        <dbReference type="PROSITE" id="PS50887"/>
    </source>
</evidence>
<name>A0A1M6CEA0_MALRU</name>
<keyword evidence="7" id="KW-1185">Reference proteome</keyword>
<evidence type="ECO:0000313" key="6">
    <source>
        <dbReference type="EMBL" id="SHI59306.1"/>
    </source>
</evidence>
<dbReference type="GO" id="GO:0052621">
    <property type="term" value="F:diguanylate cyclase activity"/>
    <property type="evidence" value="ECO:0007669"/>
    <property type="project" value="UniProtKB-EC"/>
</dbReference>
<dbReference type="EMBL" id="FQZT01000001">
    <property type="protein sequence ID" value="SHI59306.1"/>
    <property type="molecule type" value="Genomic_DNA"/>
</dbReference>
<dbReference type="RefSeq" id="WP_072905179.1">
    <property type="nucleotide sequence ID" value="NZ_FQZT01000001.1"/>
</dbReference>
<reference evidence="6 7" key="1">
    <citation type="submission" date="2016-11" db="EMBL/GenBank/DDBJ databases">
        <authorList>
            <person name="Jaros S."/>
            <person name="Januszkiewicz K."/>
            <person name="Wedrychowicz H."/>
        </authorList>
    </citation>
    <scope>NUCLEOTIDE SEQUENCE [LARGE SCALE GENOMIC DNA]</scope>
    <source>
        <strain evidence="6 7">DSM 5091</strain>
    </source>
</reference>
<dbReference type="GO" id="GO:0043709">
    <property type="term" value="P:cell adhesion involved in single-species biofilm formation"/>
    <property type="evidence" value="ECO:0007669"/>
    <property type="project" value="TreeGrafter"/>
</dbReference>
<dbReference type="Gene3D" id="3.30.70.270">
    <property type="match status" value="1"/>
</dbReference>
<accession>A0A1M6CEA0</accession>
<dbReference type="EC" id="2.7.7.65" evidence="1"/>
<evidence type="ECO:0000256" key="2">
    <source>
        <dbReference type="ARBA" id="ARBA00034247"/>
    </source>
</evidence>
<dbReference type="Proteomes" id="UP000184171">
    <property type="component" value="Unassembled WGS sequence"/>
</dbReference>
<dbReference type="InterPro" id="IPR029016">
    <property type="entry name" value="GAF-like_dom_sf"/>
</dbReference>
<evidence type="ECO:0000313" key="7">
    <source>
        <dbReference type="Proteomes" id="UP000184171"/>
    </source>
</evidence>
<comment type="catalytic activity">
    <reaction evidence="2">
        <text>2 GTP = 3',3'-c-di-GMP + 2 diphosphate</text>
        <dbReference type="Rhea" id="RHEA:24898"/>
        <dbReference type="ChEBI" id="CHEBI:33019"/>
        <dbReference type="ChEBI" id="CHEBI:37565"/>
        <dbReference type="ChEBI" id="CHEBI:58805"/>
        <dbReference type="EC" id="2.7.7.65"/>
    </reaction>
</comment>
<evidence type="ECO:0000256" key="1">
    <source>
        <dbReference type="ARBA" id="ARBA00012528"/>
    </source>
</evidence>
<dbReference type="SUPFAM" id="SSF55781">
    <property type="entry name" value="GAF domain-like"/>
    <property type="match status" value="1"/>
</dbReference>
<keyword evidence="4" id="KW-0812">Transmembrane</keyword>
<evidence type="ECO:0000256" key="4">
    <source>
        <dbReference type="SAM" id="Phobius"/>
    </source>
</evidence>
<dbReference type="PANTHER" id="PTHR45138">
    <property type="entry name" value="REGULATORY COMPONENTS OF SENSORY TRANSDUCTION SYSTEM"/>
    <property type="match status" value="1"/>
</dbReference>
<dbReference type="InterPro" id="IPR050469">
    <property type="entry name" value="Diguanylate_Cyclase"/>
</dbReference>
<evidence type="ECO:0000256" key="3">
    <source>
        <dbReference type="SAM" id="Coils"/>
    </source>
</evidence>
<dbReference type="Pfam" id="PF00990">
    <property type="entry name" value="GGDEF"/>
    <property type="match status" value="1"/>
</dbReference>
<organism evidence="6 7">
    <name type="scientific">Malonomonas rubra DSM 5091</name>
    <dbReference type="NCBI Taxonomy" id="1122189"/>
    <lineage>
        <taxon>Bacteria</taxon>
        <taxon>Pseudomonadati</taxon>
        <taxon>Thermodesulfobacteriota</taxon>
        <taxon>Desulfuromonadia</taxon>
        <taxon>Desulfuromonadales</taxon>
        <taxon>Geopsychrobacteraceae</taxon>
        <taxon>Malonomonas</taxon>
    </lineage>
</organism>
<dbReference type="AlphaFoldDB" id="A0A1M6CEA0"/>
<dbReference type="NCBIfam" id="TIGR00254">
    <property type="entry name" value="GGDEF"/>
    <property type="match status" value="1"/>
</dbReference>
<dbReference type="FunFam" id="3.30.70.270:FF:000001">
    <property type="entry name" value="Diguanylate cyclase domain protein"/>
    <property type="match status" value="1"/>
</dbReference>
<feature type="coiled-coil region" evidence="3">
    <location>
        <begin position="321"/>
        <end position="365"/>
    </location>
</feature>
<dbReference type="Gene3D" id="3.30.450.40">
    <property type="match status" value="1"/>
</dbReference>
<keyword evidence="4" id="KW-0472">Membrane</keyword>
<dbReference type="PROSITE" id="PS50887">
    <property type="entry name" value="GGDEF"/>
    <property type="match status" value="1"/>
</dbReference>
<feature type="transmembrane region" description="Helical" evidence="4">
    <location>
        <begin position="20"/>
        <end position="44"/>
    </location>
</feature>
<protein>
    <recommendedName>
        <fullName evidence="1">diguanylate cyclase</fullName>
        <ecNumber evidence="1">2.7.7.65</ecNumber>
    </recommendedName>
</protein>
<dbReference type="InterPro" id="IPR000160">
    <property type="entry name" value="GGDEF_dom"/>
</dbReference>
<dbReference type="Pfam" id="PF13185">
    <property type="entry name" value="GAF_2"/>
    <property type="match status" value="1"/>
</dbReference>
<proteinExistence type="predicted"/>
<dbReference type="SMART" id="SM00065">
    <property type="entry name" value="GAF"/>
    <property type="match status" value="1"/>
</dbReference>
<dbReference type="GO" id="GO:0005886">
    <property type="term" value="C:plasma membrane"/>
    <property type="evidence" value="ECO:0007669"/>
    <property type="project" value="TreeGrafter"/>
</dbReference>
<keyword evidence="3" id="KW-0175">Coiled coil</keyword>
<dbReference type="GO" id="GO:1902201">
    <property type="term" value="P:negative regulation of bacterial-type flagellum-dependent cell motility"/>
    <property type="evidence" value="ECO:0007669"/>
    <property type="project" value="TreeGrafter"/>
</dbReference>
<sequence>MFEKIRYANLSLLKKVLLPYILLLLTLAMAISFGSSMLLHGGLIDISKQRLQHIQQQAYADFKNIEHLLVFNSEAQIEPPQEASTIIEKALAPYDQHFHVSLIRFDDPDLPQSQRILLEKSLHNHSTYISVLPAPGQGLMLAAARRLTENFFLFLQHPLDSQHLDLLAERYEGNFMLLDRQGRLLAKSSGTEIELPALSEPILNKILSGTSHAAFSEYPQATLINYTALPLGHDSVFLLATSQSLSAIDLLISKHRIYLLAIIGLSLLVCITLFRSLLIRLFSPLQALVTTHEKVSQGDDDYRVPIEKHNHSQLTMLCHACNHLLDRISGQKQQITDLNEQLKQHEELKEHNRHLRKSNLELESRSVSLKEQNQQFSGLFKIAQSLVSSLDQQLLYERIIQALKDTLDCSLCVLYIFKPADDKLTAVKIQGLYGIDLKSIRAELGEGHAGRAALQQQTCYIADIDKEANKPLYGNEVISSGSLLSVPLTVQNRLIGVLNLHQNEVNGFSSTSQQIAQAIASQAAIAIENARLYEKTKTLSATDELTGLANRRQFQEFLLRELAQSRRQHNPFSILMIDIDHFKRYNDFHGHLKGDIVLKKVATLLMQNTRGVDLVARFGGEEFVLLLPKSDKESSLSVAEKLRVCIEKEFFPGADQSQPGQRLTISIGISHFPGDSSDIYDLMNLADTALYAAKKLGRNTCVGWSPELQQQQSQSTKKG</sequence>
<dbReference type="SMART" id="SM00267">
    <property type="entry name" value="GGDEF"/>
    <property type="match status" value="1"/>
</dbReference>
<dbReference type="InterPro" id="IPR043128">
    <property type="entry name" value="Rev_trsase/Diguanyl_cyclase"/>
</dbReference>
<dbReference type="Gene3D" id="6.10.340.10">
    <property type="match status" value="1"/>
</dbReference>
<dbReference type="STRING" id="1122189.SAMN02745165_00499"/>
<gene>
    <name evidence="6" type="ORF">SAMN02745165_00499</name>
</gene>
<feature type="domain" description="GGDEF" evidence="5">
    <location>
        <begin position="570"/>
        <end position="706"/>
    </location>
</feature>
<dbReference type="InterPro" id="IPR029787">
    <property type="entry name" value="Nucleotide_cyclase"/>
</dbReference>
<dbReference type="SUPFAM" id="SSF55073">
    <property type="entry name" value="Nucleotide cyclase"/>
    <property type="match status" value="1"/>
</dbReference>
<feature type="transmembrane region" description="Helical" evidence="4">
    <location>
        <begin position="257"/>
        <end position="278"/>
    </location>
</feature>